<dbReference type="Proteomes" id="UP000663866">
    <property type="component" value="Unassembled WGS sequence"/>
</dbReference>
<feature type="non-terminal residue" evidence="7">
    <location>
        <position position="1"/>
    </location>
</feature>
<evidence type="ECO:0000256" key="1">
    <source>
        <dbReference type="ARBA" id="ARBA00004141"/>
    </source>
</evidence>
<evidence type="ECO:0000256" key="3">
    <source>
        <dbReference type="ARBA" id="ARBA00022692"/>
    </source>
</evidence>
<gene>
    <name evidence="7" type="ORF">OVN521_LOCUS37228</name>
</gene>
<dbReference type="GO" id="GO:0005886">
    <property type="term" value="C:plasma membrane"/>
    <property type="evidence" value="ECO:0007669"/>
    <property type="project" value="TreeGrafter"/>
</dbReference>
<evidence type="ECO:0000313" key="8">
    <source>
        <dbReference type="Proteomes" id="UP000663866"/>
    </source>
</evidence>
<keyword evidence="4 6" id="KW-1133">Transmembrane helix</keyword>
<accession>A0A820RLJ2</accession>
<name>A0A820RLJ2_9BILA</name>
<dbReference type="EMBL" id="CAJOBG010044872">
    <property type="protein sequence ID" value="CAF4439786.1"/>
    <property type="molecule type" value="Genomic_DNA"/>
</dbReference>
<evidence type="ECO:0000313" key="7">
    <source>
        <dbReference type="EMBL" id="CAF4439786.1"/>
    </source>
</evidence>
<keyword evidence="8" id="KW-1185">Reference proteome</keyword>
<feature type="transmembrane region" description="Helical" evidence="6">
    <location>
        <begin position="77"/>
        <end position="96"/>
    </location>
</feature>
<evidence type="ECO:0000256" key="5">
    <source>
        <dbReference type="ARBA" id="ARBA00023136"/>
    </source>
</evidence>
<dbReference type="GO" id="GO:0015556">
    <property type="term" value="F:C4-dicarboxylate transmembrane transporter activity"/>
    <property type="evidence" value="ECO:0007669"/>
    <property type="project" value="UniProtKB-ARBA"/>
</dbReference>
<keyword evidence="5 6" id="KW-0472">Membrane</keyword>
<dbReference type="PANTHER" id="PTHR10283:SF82">
    <property type="entry name" value="SOLUTE CARRIER FAMILY 13 MEMBER 2"/>
    <property type="match status" value="1"/>
</dbReference>
<evidence type="ECO:0000256" key="4">
    <source>
        <dbReference type="ARBA" id="ARBA00022989"/>
    </source>
</evidence>
<dbReference type="AlphaFoldDB" id="A0A820RLJ2"/>
<proteinExistence type="inferred from homology"/>
<organism evidence="7 8">
    <name type="scientific">Rotaria magnacalcarata</name>
    <dbReference type="NCBI Taxonomy" id="392030"/>
    <lineage>
        <taxon>Eukaryota</taxon>
        <taxon>Metazoa</taxon>
        <taxon>Spiralia</taxon>
        <taxon>Gnathifera</taxon>
        <taxon>Rotifera</taxon>
        <taxon>Eurotatoria</taxon>
        <taxon>Bdelloidea</taxon>
        <taxon>Philodinida</taxon>
        <taxon>Philodinidae</taxon>
        <taxon>Rotaria</taxon>
    </lineage>
</organism>
<reference evidence="7" key="1">
    <citation type="submission" date="2021-02" db="EMBL/GenBank/DDBJ databases">
        <authorList>
            <person name="Nowell W R."/>
        </authorList>
    </citation>
    <scope>NUCLEOTIDE SEQUENCE</scope>
</reference>
<comment type="similarity">
    <text evidence="2">Belongs to the SLC13A/DASS transporter (TC 2.A.47) family. NADC subfamily.</text>
</comment>
<dbReference type="PANTHER" id="PTHR10283">
    <property type="entry name" value="SOLUTE CARRIER FAMILY 13 MEMBER"/>
    <property type="match status" value="1"/>
</dbReference>
<comment type="subcellular location">
    <subcellularLocation>
        <location evidence="1">Membrane</location>
        <topology evidence="1">Multi-pass membrane protein</topology>
    </subcellularLocation>
</comment>
<dbReference type="Pfam" id="PF00939">
    <property type="entry name" value="Na_sulph_symp"/>
    <property type="match status" value="1"/>
</dbReference>
<dbReference type="GO" id="GO:0005310">
    <property type="term" value="F:dicarboxylic acid transmembrane transporter activity"/>
    <property type="evidence" value="ECO:0007669"/>
    <property type="project" value="UniProtKB-ARBA"/>
</dbReference>
<dbReference type="InterPro" id="IPR001898">
    <property type="entry name" value="SLC13A/DASS"/>
</dbReference>
<keyword evidence="3 6" id="KW-0812">Transmembrane</keyword>
<protein>
    <submittedName>
        <fullName evidence="7">Uncharacterized protein</fullName>
    </submittedName>
</protein>
<evidence type="ECO:0000256" key="6">
    <source>
        <dbReference type="SAM" id="Phobius"/>
    </source>
</evidence>
<evidence type="ECO:0000256" key="2">
    <source>
        <dbReference type="ARBA" id="ARBA00006772"/>
    </source>
</evidence>
<sequence>MCHGVQYYCLVLVSQSPLLLKVAQILGFASGVPRAAASIIIITVSRFFTEVTSNTSTANIFLPALDSVITSSGIHPAFLILPCILAVSLSFMLPIATPPSTIVFASGAIRVIDM</sequence>
<comment type="caution">
    <text evidence="7">The sequence shown here is derived from an EMBL/GenBank/DDBJ whole genome shotgun (WGS) entry which is preliminary data.</text>
</comment>